<reference evidence="3" key="1">
    <citation type="journal article" date="2017" name="Nat. Commun.">
        <title>The North American bullfrog draft genome provides insight into hormonal regulation of long noncoding RNA.</title>
        <authorList>
            <person name="Hammond S.A."/>
            <person name="Warren R.L."/>
            <person name="Vandervalk B.P."/>
            <person name="Kucuk E."/>
            <person name="Khan H."/>
            <person name="Gibb E.A."/>
            <person name="Pandoh P."/>
            <person name="Kirk H."/>
            <person name="Zhao Y."/>
            <person name="Jones M."/>
            <person name="Mungall A.J."/>
            <person name="Coope R."/>
            <person name="Pleasance S."/>
            <person name="Moore R.A."/>
            <person name="Holt R.A."/>
            <person name="Round J.M."/>
            <person name="Ohora S."/>
            <person name="Walle B.V."/>
            <person name="Veldhoen N."/>
            <person name="Helbing C.C."/>
            <person name="Birol I."/>
        </authorList>
    </citation>
    <scope>NUCLEOTIDE SEQUENCE [LARGE SCALE GENOMIC DNA]</scope>
</reference>
<sequence>MRLLAWLPAPALFGLVIDSACIRWASSCHQKKGACRYYDNDLLRNRYLGLQIGYKTLGILLLALTAWKVKRSREYNLQEKECGVA</sequence>
<evidence type="ECO:0000313" key="3">
    <source>
        <dbReference type="Proteomes" id="UP000228934"/>
    </source>
</evidence>
<dbReference type="PANTHER" id="PTHR11388:SF14">
    <property type="entry name" value="SOLUTE CARRIER ORGANIC ANION TRANSPORTER FAMILY MEMBER 2A1"/>
    <property type="match status" value="1"/>
</dbReference>
<accession>A0A2G9SD54</accession>
<dbReference type="Proteomes" id="UP000228934">
    <property type="component" value="Unassembled WGS sequence"/>
</dbReference>
<proteinExistence type="predicted"/>
<evidence type="ECO:0000313" key="2">
    <source>
        <dbReference type="EMBL" id="PIO37443.1"/>
    </source>
</evidence>
<keyword evidence="1" id="KW-1133">Transmembrane helix</keyword>
<keyword evidence="1" id="KW-0812">Transmembrane</keyword>
<dbReference type="Pfam" id="PF03137">
    <property type="entry name" value="OATP"/>
    <property type="match status" value="1"/>
</dbReference>
<dbReference type="PANTHER" id="PTHR11388">
    <property type="entry name" value="ORGANIC ANION TRANSPORTER"/>
    <property type="match status" value="1"/>
</dbReference>
<name>A0A2G9SD54_AQUCT</name>
<protein>
    <submittedName>
        <fullName evidence="2">Uncharacterized protein</fullName>
    </submittedName>
</protein>
<dbReference type="AlphaFoldDB" id="A0A2G9SD54"/>
<dbReference type="GO" id="GO:0015347">
    <property type="term" value="F:sodium-independent organic anion transmembrane transporter activity"/>
    <property type="evidence" value="ECO:0007669"/>
    <property type="project" value="TreeGrafter"/>
</dbReference>
<evidence type="ECO:0000256" key="1">
    <source>
        <dbReference type="SAM" id="Phobius"/>
    </source>
</evidence>
<dbReference type="InterPro" id="IPR004156">
    <property type="entry name" value="OATP"/>
</dbReference>
<organism evidence="2 3">
    <name type="scientific">Aquarana catesbeiana</name>
    <name type="common">American bullfrog</name>
    <name type="synonym">Rana catesbeiana</name>
    <dbReference type="NCBI Taxonomy" id="8400"/>
    <lineage>
        <taxon>Eukaryota</taxon>
        <taxon>Metazoa</taxon>
        <taxon>Chordata</taxon>
        <taxon>Craniata</taxon>
        <taxon>Vertebrata</taxon>
        <taxon>Euteleostomi</taxon>
        <taxon>Amphibia</taxon>
        <taxon>Batrachia</taxon>
        <taxon>Anura</taxon>
        <taxon>Neobatrachia</taxon>
        <taxon>Ranoidea</taxon>
        <taxon>Ranidae</taxon>
        <taxon>Aquarana</taxon>
    </lineage>
</organism>
<keyword evidence="1" id="KW-0472">Membrane</keyword>
<gene>
    <name evidence="2" type="ORF">AB205_0190200</name>
</gene>
<dbReference type="EMBL" id="KV926388">
    <property type="protein sequence ID" value="PIO37443.1"/>
    <property type="molecule type" value="Genomic_DNA"/>
</dbReference>
<dbReference type="GO" id="GO:0043252">
    <property type="term" value="P:sodium-independent organic anion transport"/>
    <property type="evidence" value="ECO:0007669"/>
    <property type="project" value="TreeGrafter"/>
</dbReference>
<keyword evidence="3" id="KW-1185">Reference proteome</keyword>
<dbReference type="GO" id="GO:0015132">
    <property type="term" value="F:prostaglandin transmembrane transporter activity"/>
    <property type="evidence" value="ECO:0007669"/>
    <property type="project" value="TreeGrafter"/>
</dbReference>
<dbReference type="GO" id="GO:0016323">
    <property type="term" value="C:basolateral plasma membrane"/>
    <property type="evidence" value="ECO:0007669"/>
    <property type="project" value="TreeGrafter"/>
</dbReference>
<feature type="transmembrane region" description="Helical" evidence="1">
    <location>
        <begin position="49"/>
        <end position="67"/>
    </location>
</feature>
<dbReference type="OrthoDB" id="5062115at2759"/>